<name>Q936F9_STAAU</name>
<accession>Q936F9</accession>
<reference evidence="2" key="1">
    <citation type="journal article" date="2002" name="J. Bacteriol.">
        <title>Type 1 capsule genes of Staphylococcus aureus are carried in a staphylococcal cassette chromosome genetic element.</title>
        <authorList>
            <person name="Luong T.T."/>
            <person name="Ouyang S."/>
            <person name="Bush K."/>
            <person name="Lee C.Y."/>
        </authorList>
    </citation>
    <scope>NUCLEOTIDE SEQUENCE</scope>
    <source>
        <strain evidence="2">M</strain>
    </source>
</reference>
<dbReference type="EMBL" id="U10927">
    <property type="protein sequence ID" value="AAL26679.1"/>
    <property type="molecule type" value="Genomic_DNA"/>
</dbReference>
<proteinExistence type="predicted"/>
<keyword evidence="1" id="KW-1133">Transmembrane helix</keyword>
<evidence type="ECO:0000256" key="1">
    <source>
        <dbReference type="SAM" id="Phobius"/>
    </source>
</evidence>
<keyword evidence="1" id="KW-0472">Membrane</keyword>
<feature type="transmembrane region" description="Helical" evidence="1">
    <location>
        <begin position="92"/>
        <end position="116"/>
    </location>
</feature>
<evidence type="ECO:0000313" key="2">
    <source>
        <dbReference type="EMBL" id="AAL26679.1"/>
    </source>
</evidence>
<organism evidence="2">
    <name type="scientific">Staphylococcus aureus</name>
    <dbReference type="NCBI Taxonomy" id="1280"/>
    <lineage>
        <taxon>Bacteria</taxon>
        <taxon>Bacillati</taxon>
        <taxon>Bacillota</taxon>
        <taxon>Bacilli</taxon>
        <taxon>Bacillales</taxon>
        <taxon>Staphylococcaceae</taxon>
        <taxon>Staphylococcus</taxon>
    </lineage>
</organism>
<protein>
    <submittedName>
        <fullName evidence="2">Uncharacterized protein</fullName>
    </submittedName>
</protein>
<dbReference type="AlphaFoldDB" id="Q936F9"/>
<sequence>MVIQILLCFNYDLNNVFNYGNQGYLKIMRRLNICMNFCSIKDVSYIEINAYFSACTFDLNKIFNGTRVPCLEIVIAPMSLPISELISYQKNILIIIGTTFAIVLINCRHFLIMIYLEHTKQKEIY</sequence>
<keyword evidence="1" id="KW-0812">Transmembrane</keyword>